<protein>
    <submittedName>
        <fullName evidence="2">Uncharacterized protein</fullName>
    </submittedName>
</protein>
<dbReference type="Proteomes" id="UP000315289">
    <property type="component" value="Unassembled WGS sequence"/>
</dbReference>
<evidence type="ECO:0000256" key="1">
    <source>
        <dbReference type="SAM" id="Phobius"/>
    </source>
</evidence>
<reference evidence="2 3" key="1">
    <citation type="journal article" date="2019" name="Front. Microbiol.">
        <title>Ammonia Oxidation by the Arctic Terrestrial Thaumarchaeote Candidatus Nitrosocosmicus arcticus Is Stimulated by Increasing Temperatures.</title>
        <authorList>
            <person name="Alves R.J.E."/>
            <person name="Kerou M."/>
            <person name="Zappe A."/>
            <person name="Bittner R."/>
            <person name="Abby S.S."/>
            <person name="Schmidt H.A."/>
            <person name="Pfeifer K."/>
            <person name="Schleper C."/>
        </authorList>
    </citation>
    <scope>NUCLEOTIDE SEQUENCE [LARGE SCALE GENOMIC DNA]</scope>
    <source>
        <strain evidence="2 3">Kfb</strain>
    </source>
</reference>
<dbReference type="AlphaFoldDB" id="A0A557STW2"/>
<gene>
    <name evidence="2" type="ORF">NARC_100113</name>
</gene>
<keyword evidence="1" id="KW-0472">Membrane</keyword>
<evidence type="ECO:0000313" key="2">
    <source>
        <dbReference type="EMBL" id="TVP40051.1"/>
    </source>
</evidence>
<name>A0A557STW2_9ARCH</name>
<proteinExistence type="predicted"/>
<comment type="caution">
    <text evidence="2">The sequence shown here is derived from an EMBL/GenBank/DDBJ whole genome shotgun (WGS) entry which is preliminary data.</text>
</comment>
<keyword evidence="1" id="KW-1133">Transmembrane helix</keyword>
<feature type="transmembrane region" description="Helical" evidence="1">
    <location>
        <begin position="12"/>
        <end position="34"/>
    </location>
</feature>
<dbReference type="EMBL" id="VOAH01000010">
    <property type="protein sequence ID" value="TVP40051.1"/>
    <property type="molecule type" value="Genomic_DNA"/>
</dbReference>
<keyword evidence="1" id="KW-0812">Transmembrane</keyword>
<feature type="transmembrane region" description="Helical" evidence="1">
    <location>
        <begin position="40"/>
        <end position="61"/>
    </location>
</feature>
<evidence type="ECO:0000313" key="3">
    <source>
        <dbReference type="Proteomes" id="UP000315289"/>
    </source>
</evidence>
<accession>A0A557STW2</accession>
<keyword evidence="3" id="KW-1185">Reference proteome</keyword>
<organism evidence="2 3">
    <name type="scientific">Candidatus Nitrosocosmicus arcticus</name>
    <dbReference type="NCBI Taxonomy" id="2035267"/>
    <lineage>
        <taxon>Archaea</taxon>
        <taxon>Nitrososphaerota</taxon>
        <taxon>Nitrososphaeria</taxon>
        <taxon>Nitrososphaerales</taxon>
        <taxon>Nitrososphaeraceae</taxon>
        <taxon>Candidatus Nitrosocosmicus</taxon>
    </lineage>
</organism>
<sequence length="69" mass="7945">MYKGYLISIKKKHIVVLISFSIVLIIGIAYGLSIMEVNHLLISIILSIMIMILVIFVHLNYTKKEEKIK</sequence>